<protein>
    <submittedName>
        <fullName evidence="7">Glycine/D-amino acid oxidase</fullName>
    </submittedName>
</protein>
<evidence type="ECO:0000256" key="4">
    <source>
        <dbReference type="ARBA" id="ARBA00023014"/>
    </source>
</evidence>
<dbReference type="Proteomes" id="UP000199488">
    <property type="component" value="Unassembled WGS sequence"/>
</dbReference>
<dbReference type="SUPFAM" id="SSF51905">
    <property type="entry name" value="FAD/NAD(P)-binding domain"/>
    <property type="match status" value="1"/>
</dbReference>
<dbReference type="InterPro" id="IPR017941">
    <property type="entry name" value="Rieske_2Fe-2S"/>
</dbReference>
<reference evidence="7 8" key="1">
    <citation type="submission" date="2016-10" db="EMBL/GenBank/DDBJ databases">
        <authorList>
            <person name="de Groot N.N."/>
        </authorList>
    </citation>
    <scope>NUCLEOTIDE SEQUENCE [LARGE SCALE GENOMIC DNA]</scope>
    <source>
        <strain evidence="7 8">DSM 23126</strain>
    </source>
</reference>
<evidence type="ECO:0000256" key="2">
    <source>
        <dbReference type="ARBA" id="ARBA00022723"/>
    </source>
</evidence>
<evidence type="ECO:0000313" key="8">
    <source>
        <dbReference type="Proteomes" id="UP000199488"/>
    </source>
</evidence>
<dbReference type="OrthoDB" id="9767869at2"/>
<keyword evidence="3" id="KW-0408">Iron</keyword>
<gene>
    <name evidence="7" type="ORF">SAMN05421781_2866</name>
</gene>
<dbReference type="Pfam" id="PF01266">
    <property type="entry name" value="DAO"/>
    <property type="match status" value="1"/>
</dbReference>
<evidence type="ECO:0000256" key="5">
    <source>
        <dbReference type="ARBA" id="ARBA00023157"/>
    </source>
</evidence>
<keyword evidence="5" id="KW-1015">Disulfide bond</keyword>
<sequence length="513" mass="57475">MTNSKRVPLYPNSLWLKESETTHMPAHSGEDTAEVTITGAGAAGITAAYYLAKAGTKVVLLEAGRVLEGTTGNTTAKISSQHGMVYDELIQNHGREKTSQYFEANEKAISDMRKRVTELNIDCEWEERDAFIYTKSEQQKKVMEQEAEAYRLLNVNGGDALEEHDLPYAVERALVIHDQAQFQPVHYYRALLEEVVRLGGRVYENTRAADVNKSNGKVVVNTNNDSTITSDYLLVTSHFPFNDGMGKYYSRLHVERSYIIGAKVQTMPKHMYISVDTPSRSLRTAKDENGEELLLIGGEGHTSGKNEINTFERYEALRAFGEEYFGLQTVPYRWSAQDMITLDKMPYVGPMTSGEEQIFTATGFMKWGMSNSEAAGKMLADYVLGNENVYKEAFDPTRSELKKKNIQSFAAENMDVGKEMVKGKSNRGDKEKNLENDEGALINTEDGKAGAYRDETGKLYVVDTTCTHMGCDLSWNNAERSWDCPCHGSRFSYDGEVIEGPAVTPLKRKTDLE</sequence>
<dbReference type="GO" id="GO:0016020">
    <property type="term" value="C:membrane"/>
    <property type="evidence" value="ECO:0007669"/>
    <property type="project" value="InterPro"/>
</dbReference>
<dbReference type="Gene3D" id="2.102.10.10">
    <property type="entry name" value="Rieske [2Fe-2S] iron-sulphur domain"/>
    <property type="match status" value="1"/>
</dbReference>
<dbReference type="InterPro" id="IPR036188">
    <property type="entry name" value="FAD/NAD-bd_sf"/>
</dbReference>
<dbReference type="InterPro" id="IPR005805">
    <property type="entry name" value="Rieske_Fe-S_prot_C"/>
</dbReference>
<keyword evidence="4" id="KW-0411">Iron-sulfur</keyword>
<dbReference type="PANTHER" id="PTHR13847:SF274">
    <property type="entry name" value="RIESKE 2FE-2S IRON-SULFUR PROTEIN YHFW-RELATED"/>
    <property type="match status" value="1"/>
</dbReference>
<accession>A0A1H2XQ54</accession>
<dbReference type="STRING" id="1122204.SAMN05421781_2866"/>
<evidence type="ECO:0000259" key="6">
    <source>
        <dbReference type="PROSITE" id="PS51296"/>
    </source>
</evidence>
<dbReference type="FunFam" id="2.102.10.10:FF:000014">
    <property type="entry name" value="Oxidoreductase, FAD dependent"/>
    <property type="match status" value="1"/>
</dbReference>
<dbReference type="InterPro" id="IPR038010">
    <property type="entry name" value="YhfW_C"/>
</dbReference>
<dbReference type="Pfam" id="PF00355">
    <property type="entry name" value="Rieske"/>
    <property type="match status" value="1"/>
</dbReference>
<keyword evidence="2" id="KW-0479">Metal-binding</keyword>
<dbReference type="GO" id="GO:0016705">
    <property type="term" value="F:oxidoreductase activity, acting on paired donors, with incorporation or reduction of molecular oxygen"/>
    <property type="evidence" value="ECO:0007669"/>
    <property type="project" value="UniProtKB-ARBA"/>
</dbReference>
<feature type="domain" description="Rieske" evidence="6">
    <location>
        <begin position="426"/>
        <end position="513"/>
    </location>
</feature>
<dbReference type="CDD" id="cd03477">
    <property type="entry name" value="Rieske_YhfW_C"/>
    <property type="match status" value="1"/>
</dbReference>
<dbReference type="PRINTS" id="PR00162">
    <property type="entry name" value="RIESKE"/>
</dbReference>
<evidence type="ECO:0000313" key="7">
    <source>
        <dbReference type="EMBL" id="SDW95052.1"/>
    </source>
</evidence>
<name>A0A1H2XQ54_9BACI</name>
<dbReference type="GO" id="GO:0046872">
    <property type="term" value="F:metal ion binding"/>
    <property type="evidence" value="ECO:0007669"/>
    <property type="project" value="UniProtKB-KW"/>
</dbReference>
<organism evidence="7 8">
    <name type="scientific">Marinococcus luteus</name>
    <dbReference type="NCBI Taxonomy" id="1122204"/>
    <lineage>
        <taxon>Bacteria</taxon>
        <taxon>Bacillati</taxon>
        <taxon>Bacillota</taxon>
        <taxon>Bacilli</taxon>
        <taxon>Bacillales</taxon>
        <taxon>Bacillaceae</taxon>
        <taxon>Marinococcus</taxon>
    </lineage>
</organism>
<dbReference type="InterPro" id="IPR036922">
    <property type="entry name" value="Rieske_2Fe-2S_sf"/>
</dbReference>
<dbReference type="SUPFAM" id="SSF50022">
    <property type="entry name" value="ISP domain"/>
    <property type="match status" value="1"/>
</dbReference>
<keyword evidence="8" id="KW-1185">Reference proteome</keyword>
<dbReference type="Gene3D" id="3.50.50.60">
    <property type="entry name" value="FAD/NAD(P)-binding domain"/>
    <property type="match status" value="1"/>
</dbReference>
<evidence type="ECO:0000256" key="1">
    <source>
        <dbReference type="ARBA" id="ARBA00022714"/>
    </source>
</evidence>
<dbReference type="RefSeq" id="WP_091616532.1">
    <property type="nucleotide sequence ID" value="NZ_FNNC01000007.1"/>
</dbReference>
<dbReference type="PROSITE" id="PS51296">
    <property type="entry name" value="RIESKE"/>
    <property type="match status" value="1"/>
</dbReference>
<dbReference type="InterPro" id="IPR006076">
    <property type="entry name" value="FAD-dep_OxRdtase"/>
</dbReference>
<keyword evidence="1" id="KW-0001">2Fe-2S</keyword>
<dbReference type="Gene3D" id="3.30.9.10">
    <property type="entry name" value="D-Amino Acid Oxidase, subunit A, domain 2"/>
    <property type="match status" value="1"/>
</dbReference>
<dbReference type="PANTHER" id="PTHR13847">
    <property type="entry name" value="SARCOSINE DEHYDROGENASE-RELATED"/>
    <property type="match status" value="1"/>
</dbReference>
<dbReference type="EMBL" id="FNNC01000007">
    <property type="protein sequence ID" value="SDW95052.1"/>
    <property type="molecule type" value="Genomic_DNA"/>
</dbReference>
<proteinExistence type="predicted"/>
<dbReference type="AlphaFoldDB" id="A0A1H2XQ54"/>
<dbReference type="GO" id="GO:0004497">
    <property type="term" value="F:monooxygenase activity"/>
    <property type="evidence" value="ECO:0007669"/>
    <property type="project" value="UniProtKB-ARBA"/>
</dbReference>
<evidence type="ECO:0000256" key="3">
    <source>
        <dbReference type="ARBA" id="ARBA00023004"/>
    </source>
</evidence>
<dbReference type="GO" id="GO:0051537">
    <property type="term" value="F:2 iron, 2 sulfur cluster binding"/>
    <property type="evidence" value="ECO:0007669"/>
    <property type="project" value="UniProtKB-KW"/>
</dbReference>
<dbReference type="GO" id="GO:0005737">
    <property type="term" value="C:cytoplasm"/>
    <property type="evidence" value="ECO:0007669"/>
    <property type="project" value="TreeGrafter"/>
</dbReference>